<dbReference type="EMBL" id="CP094358">
    <property type="protein sequence ID" value="UOB18786.1"/>
    <property type="molecule type" value="Genomic_DNA"/>
</dbReference>
<keyword evidence="1" id="KW-0732">Signal</keyword>
<accession>A0A9E7A2T3</accession>
<feature type="signal peptide" evidence="1">
    <location>
        <begin position="1"/>
        <end position="22"/>
    </location>
</feature>
<reference evidence="2" key="1">
    <citation type="submission" date="2022-03" db="EMBL/GenBank/DDBJ databases">
        <title>Description of Abyssus ytuae gen. nov., sp. nov., a novel member of the family Flavobacteriaceae isolated from the sediment of Mariana Trench.</title>
        <authorList>
            <person name="Zhang J."/>
            <person name="Xu X."/>
        </authorList>
    </citation>
    <scope>NUCLEOTIDE SEQUENCE</scope>
    <source>
        <strain evidence="2">MT3330</strain>
    </source>
</reference>
<sequence>MKIIKSFAYVMALSLVVGVGYSQDSPVKNLLVNYINSVNSVGHGTQKEDVMNLFHNTYRSNTAYVKMSGIVSRTSSGKEEVASMLDEIVQDNNYRFKLTLDKVLYTAQKERAGTISALVNFESIIEDKTAEKGSILMNLVGSKIDGEWKIVHNNTVRVSESKDVGNCACYLYSKGSTKFVTEVYYPSGVEYGHTFESFRVTTRDGKRIITSDAHDFNWDDDGNVIYEGRTIGTTEEAKEAIQMALKDLYKESCLKMLFN</sequence>
<proteinExistence type="predicted"/>
<dbReference type="RefSeq" id="WP_255845403.1">
    <property type="nucleotide sequence ID" value="NZ_CP094358.1"/>
</dbReference>
<evidence type="ECO:0000313" key="3">
    <source>
        <dbReference type="Proteomes" id="UP000831290"/>
    </source>
</evidence>
<gene>
    <name evidence="2" type="ORF">MQE35_05700</name>
</gene>
<name>A0A9E7A2T3_9FLAO</name>
<dbReference type="KEGG" id="fbm:MQE35_05700"/>
<dbReference type="Proteomes" id="UP000831290">
    <property type="component" value="Chromosome"/>
</dbReference>
<keyword evidence="3" id="KW-1185">Reference proteome</keyword>
<evidence type="ECO:0000313" key="2">
    <source>
        <dbReference type="EMBL" id="UOB18786.1"/>
    </source>
</evidence>
<protein>
    <submittedName>
        <fullName evidence="2">Uncharacterized protein</fullName>
    </submittedName>
</protein>
<organism evidence="2 3">
    <name type="scientific">Abyssalbus ytuae</name>
    <dbReference type="NCBI Taxonomy" id="2926907"/>
    <lineage>
        <taxon>Bacteria</taxon>
        <taxon>Pseudomonadati</taxon>
        <taxon>Bacteroidota</taxon>
        <taxon>Flavobacteriia</taxon>
        <taxon>Flavobacteriales</taxon>
        <taxon>Flavobacteriaceae</taxon>
        <taxon>Abyssalbus</taxon>
    </lineage>
</organism>
<dbReference type="AlphaFoldDB" id="A0A9E7A2T3"/>
<feature type="chain" id="PRO_5038681339" evidence="1">
    <location>
        <begin position="23"/>
        <end position="259"/>
    </location>
</feature>
<evidence type="ECO:0000256" key="1">
    <source>
        <dbReference type="SAM" id="SignalP"/>
    </source>
</evidence>